<dbReference type="SMART" id="SM00863">
    <property type="entry name" value="tRNA_SAD"/>
    <property type="match status" value="1"/>
</dbReference>
<evidence type="ECO:0000256" key="3">
    <source>
        <dbReference type="ARBA" id="ARBA00022555"/>
    </source>
</evidence>
<evidence type="ECO:0000256" key="7">
    <source>
        <dbReference type="ARBA" id="ARBA00022884"/>
    </source>
</evidence>
<dbReference type="InterPro" id="IPR018164">
    <property type="entry name" value="Ala-tRNA-synth_IIc_N"/>
</dbReference>
<dbReference type="EMBL" id="BARW01022099">
    <property type="protein sequence ID" value="GAI95573.1"/>
    <property type="molecule type" value="Genomic_DNA"/>
</dbReference>
<dbReference type="GO" id="GO:0002161">
    <property type="term" value="F:aminoacyl-tRNA deacylase activity"/>
    <property type="evidence" value="ECO:0007669"/>
    <property type="project" value="TreeGrafter"/>
</dbReference>
<keyword evidence="6" id="KW-0067">ATP-binding</keyword>
<sequence length="268" mass="29410">MQTEGQILDLEAKDSVIKQLIFDRTPFYAEAGGQVADGGKVENLSRAGLGRIVGVKTTSRGVFVHQVQVVEGAFAVEDKCKLGVDAVRRRRIARNHTATHLIHAALRVVLGKHVMQAGSRVSDKELRFDFSHFEGLNAEEIAKIEDLANEIVLADVLVKTQEMPLVRAKEMGALAHFDEEYKGKDLVRVVSVGDSSQELCGGTHISRSGEIGLIKITSEESISSGVRRIHAVTGDNTLGWLREADKVVLQLRSELGDDPLEGLRKLRR</sequence>
<evidence type="ECO:0000259" key="10">
    <source>
        <dbReference type="PROSITE" id="PS50860"/>
    </source>
</evidence>
<evidence type="ECO:0000256" key="6">
    <source>
        <dbReference type="ARBA" id="ARBA00022840"/>
    </source>
</evidence>
<keyword evidence="8" id="KW-0648">Protein biosynthesis</keyword>
<dbReference type="InterPro" id="IPR018163">
    <property type="entry name" value="Thr/Ala-tRNA-synth_IIc_edit"/>
</dbReference>
<keyword evidence="3" id="KW-0820">tRNA-binding</keyword>
<comment type="caution">
    <text evidence="11">The sequence shown here is derived from an EMBL/GenBank/DDBJ whole genome shotgun (WGS) entry which is preliminary data.</text>
</comment>
<dbReference type="Gene3D" id="2.40.30.130">
    <property type="match status" value="1"/>
</dbReference>
<accession>X1SRM0</accession>
<evidence type="ECO:0000256" key="9">
    <source>
        <dbReference type="ARBA" id="ARBA00023146"/>
    </source>
</evidence>
<dbReference type="GO" id="GO:0005829">
    <property type="term" value="C:cytosol"/>
    <property type="evidence" value="ECO:0007669"/>
    <property type="project" value="TreeGrafter"/>
</dbReference>
<dbReference type="InterPro" id="IPR050058">
    <property type="entry name" value="Ala-tRNA_ligase"/>
</dbReference>
<evidence type="ECO:0000256" key="5">
    <source>
        <dbReference type="ARBA" id="ARBA00022741"/>
    </source>
</evidence>
<dbReference type="InterPro" id="IPR009000">
    <property type="entry name" value="Transl_B-barrel_sf"/>
</dbReference>
<dbReference type="PANTHER" id="PTHR11777">
    <property type="entry name" value="ALANYL-TRNA SYNTHETASE"/>
    <property type="match status" value="1"/>
</dbReference>
<feature type="domain" description="Alanyl-transfer RNA synthetases family profile" evidence="10">
    <location>
        <begin position="1"/>
        <end position="243"/>
    </location>
</feature>
<keyword evidence="5" id="KW-0547">Nucleotide-binding</keyword>
<keyword evidence="4" id="KW-0436">Ligase</keyword>
<evidence type="ECO:0000256" key="1">
    <source>
        <dbReference type="ARBA" id="ARBA00008226"/>
    </source>
</evidence>
<keyword evidence="9" id="KW-0030">Aminoacyl-tRNA synthetase</keyword>
<comment type="similarity">
    <text evidence="1">Belongs to the class-II aminoacyl-tRNA synthetase family.</text>
</comment>
<dbReference type="GO" id="GO:0005524">
    <property type="term" value="F:ATP binding"/>
    <property type="evidence" value="ECO:0007669"/>
    <property type="project" value="UniProtKB-KW"/>
</dbReference>
<protein>
    <recommendedName>
        <fullName evidence="2">alanine--tRNA ligase</fullName>
        <ecNumber evidence="2">6.1.1.7</ecNumber>
    </recommendedName>
</protein>
<keyword evidence="7" id="KW-0694">RNA-binding</keyword>
<dbReference type="GO" id="GO:0006419">
    <property type="term" value="P:alanyl-tRNA aminoacylation"/>
    <property type="evidence" value="ECO:0007669"/>
    <property type="project" value="InterPro"/>
</dbReference>
<dbReference type="PANTHER" id="PTHR11777:SF9">
    <property type="entry name" value="ALANINE--TRNA LIGASE, CYTOPLASMIC"/>
    <property type="match status" value="1"/>
</dbReference>
<dbReference type="Pfam" id="PF01411">
    <property type="entry name" value="tRNA-synt_2c"/>
    <property type="match status" value="1"/>
</dbReference>
<name>X1SRM0_9ZZZZ</name>
<evidence type="ECO:0000256" key="4">
    <source>
        <dbReference type="ARBA" id="ARBA00022598"/>
    </source>
</evidence>
<gene>
    <name evidence="11" type="ORF">S12H4_36984</name>
</gene>
<proteinExistence type="inferred from homology"/>
<dbReference type="GO" id="GO:0000049">
    <property type="term" value="F:tRNA binding"/>
    <property type="evidence" value="ECO:0007669"/>
    <property type="project" value="UniProtKB-KW"/>
</dbReference>
<dbReference type="Pfam" id="PF07973">
    <property type="entry name" value="tRNA_SAD"/>
    <property type="match status" value="1"/>
</dbReference>
<dbReference type="PROSITE" id="PS50860">
    <property type="entry name" value="AA_TRNA_LIGASE_II_ALA"/>
    <property type="match status" value="1"/>
</dbReference>
<dbReference type="GO" id="GO:0004813">
    <property type="term" value="F:alanine-tRNA ligase activity"/>
    <property type="evidence" value="ECO:0007669"/>
    <property type="project" value="UniProtKB-EC"/>
</dbReference>
<dbReference type="AlphaFoldDB" id="X1SRM0"/>
<dbReference type="InterPro" id="IPR018165">
    <property type="entry name" value="Ala-tRNA-synth_IIc_core"/>
</dbReference>
<evidence type="ECO:0000313" key="11">
    <source>
        <dbReference type="EMBL" id="GAI95573.1"/>
    </source>
</evidence>
<dbReference type="EC" id="6.1.1.7" evidence="2"/>
<evidence type="ECO:0000256" key="8">
    <source>
        <dbReference type="ARBA" id="ARBA00022917"/>
    </source>
</evidence>
<dbReference type="InterPro" id="IPR012947">
    <property type="entry name" value="tRNA_SAD"/>
</dbReference>
<dbReference type="Gene3D" id="3.30.54.20">
    <property type="match status" value="1"/>
</dbReference>
<evidence type="ECO:0000256" key="2">
    <source>
        <dbReference type="ARBA" id="ARBA00013168"/>
    </source>
</evidence>
<organism evidence="11">
    <name type="scientific">marine sediment metagenome</name>
    <dbReference type="NCBI Taxonomy" id="412755"/>
    <lineage>
        <taxon>unclassified sequences</taxon>
        <taxon>metagenomes</taxon>
        <taxon>ecological metagenomes</taxon>
    </lineage>
</organism>
<dbReference type="FunFam" id="3.30.980.10:FF:000004">
    <property type="entry name" value="Alanine--tRNA ligase, cytoplasmic"/>
    <property type="match status" value="1"/>
</dbReference>
<dbReference type="Gene3D" id="3.30.980.10">
    <property type="entry name" value="Threonyl-trna Synthetase, Chain A, domain 2"/>
    <property type="match status" value="1"/>
</dbReference>
<reference evidence="11" key="1">
    <citation type="journal article" date="2014" name="Front. Microbiol.">
        <title>High frequency of phylogenetically diverse reductive dehalogenase-homologous genes in deep subseafloor sedimentary metagenomes.</title>
        <authorList>
            <person name="Kawai M."/>
            <person name="Futagami T."/>
            <person name="Toyoda A."/>
            <person name="Takaki Y."/>
            <person name="Nishi S."/>
            <person name="Hori S."/>
            <person name="Arai W."/>
            <person name="Tsubouchi T."/>
            <person name="Morono Y."/>
            <person name="Uchiyama I."/>
            <person name="Ito T."/>
            <person name="Fujiyama A."/>
            <person name="Inagaki F."/>
            <person name="Takami H."/>
        </authorList>
    </citation>
    <scope>NUCLEOTIDE SEQUENCE</scope>
    <source>
        <strain evidence="11">Expedition CK06-06</strain>
    </source>
</reference>
<dbReference type="SUPFAM" id="SSF55186">
    <property type="entry name" value="ThrRS/AlaRS common domain"/>
    <property type="match status" value="1"/>
</dbReference>
<dbReference type="SUPFAM" id="SSF50447">
    <property type="entry name" value="Translation proteins"/>
    <property type="match status" value="1"/>
</dbReference>
<feature type="non-terminal residue" evidence="11">
    <location>
        <position position="268"/>
    </location>
</feature>